<dbReference type="GO" id="GO:0016740">
    <property type="term" value="F:transferase activity"/>
    <property type="evidence" value="ECO:0007669"/>
    <property type="project" value="UniProtKB-KW"/>
</dbReference>
<feature type="region of interest" description="Disordered" evidence="4">
    <location>
        <begin position="98"/>
        <end position="117"/>
    </location>
</feature>
<comment type="caution">
    <text evidence="5">The sequence shown here is derived from an EMBL/GenBank/DDBJ whole genome shotgun (WGS) entry which is preliminary data.</text>
</comment>
<reference evidence="6" key="1">
    <citation type="journal article" date="2019" name="Nat. Commun.">
        <title>Expansion of phycobilisome linker gene families in mesophilic red algae.</title>
        <authorList>
            <person name="Lee J."/>
            <person name="Kim D."/>
            <person name="Bhattacharya D."/>
            <person name="Yoon H.S."/>
        </authorList>
    </citation>
    <scope>NUCLEOTIDE SEQUENCE [LARGE SCALE GENOMIC DNA]</scope>
    <source>
        <strain evidence="6">CCMP 1328</strain>
    </source>
</reference>
<keyword evidence="2" id="KW-0294">Fucose metabolism</keyword>
<sequence length="562" mass="61927">MGRPDIMATAGSAGSGHPQWTSRVVRVNALLIVGLAVAILCVRALRAPSRIQVKHSNLASGPEGVQSLPHARVGVSLHAGDARQESVPAHSVDVSDWSEQAGLSQQRSNSTITTGAQERADDHTFNVAEAVSNRFVLLFDAWERIYNMRKALVEVLVCAQEADYNLVVPFVFEAKIQAQMKLPPDFVKRGLSVGTLDDYFSVVHLKRTFGHVIDYDSWAVRSSVFLKANTWQHVSIIDAVVVFVWGPEAVRAGGKGGGELAWKCDMEEAATYFKDQSVFPSERNALGFYALSEHVWAAALLCTSHAAVRRMNNAKAALDAYFELAQQLSPRSQASVPAADVPTTIAMLNFRKQSFIVNLTAEQEGAMKRAHDALVFSESAYHRADRMLERKQLNPANVVAIHLRVGRAMQELSLNNYDPDGEKVYEWGTSCIKRLAQEAKKVASSSTRFYLATDLLNNGMKGGENPRNKEVQSKVLNILDKLHESFPGASYVTDQDLQELLLDEGAPRMERMGTASMLDYAVCVRAGHFISHLDSFSKLVLSERNRFGQKHSLHAACYISGV</sequence>
<evidence type="ECO:0000256" key="4">
    <source>
        <dbReference type="SAM" id="MobiDB-lite"/>
    </source>
</evidence>
<evidence type="ECO:0000256" key="1">
    <source>
        <dbReference type="ARBA" id="ARBA00022679"/>
    </source>
</evidence>
<evidence type="ECO:0000313" key="6">
    <source>
        <dbReference type="Proteomes" id="UP000324585"/>
    </source>
</evidence>
<keyword evidence="6" id="KW-1185">Reference proteome</keyword>
<dbReference type="AlphaFoldDB" id="A0A5J4Z6T4"/>
<dbReference type="GO" id="GO:0006004">
    <property type="term" value="P:fucose metabolic process"/>
    <property type="evidence" value="ECO:0007669"/>
    <property type="project" value="UniProtKB-KW"/>
</dbReference>
<accession>A0A5J4Z6T4</accession>
<dbReference type="InterPro" id="IPR019378">
    <property type="entry name" value="GDP-Fuc_O-FucTrfase"/>
</dbReference>
<protein>
    <submittedName>
        <fullName evidence="5">Uncharacterized protein</fullName>
    </submittedName>
</protein>
<dbReference type="OMA" id="YESHAIN"/>
<dbReference type="OrthoDB" id="12136at2759"/>
<feature type="compositionally biased region" description="Polar residues" evidence="4">
    <location>
        <begin position="98"/>
        <end position="116"/>
    </location>
</feature>
<dbReference type="Gene3D" id="3.40.50.11350">
    <property type="match status" value="1"/>
</dbReference>
<keyword evidence="3" id="KW-0119">Carbohydrate metabolism</keyword>
<dbReference type="Proteomes" id="UP000324585">
    <property type="component" value="Unassembled WGS sequence"/>
</dbReference>
<evidence type="ECO:0000256" key="3">
    <source>
        <dbReference type="ARBA" id="ARBA00023277"/>
    </source>
</evidence>
<evidence type="ECO:0000313" key="5">
    <source>
        <dbReference type="EMBL" id="KAA8498918.1"/>
    </source>
</evidence>
<dbReference type="Pfam" id="PF10250">
    <property type="entry name" value="O-FucT"/>
    <property type="match status" value="1"/>
</dbReference>
<evidence type="ECO:0000256" key="2">
    <source>
        <dbReference type="ARBA" id="ARBA00023253"/>
    </source>
</evidence>
<organism evidence="5 6">
    <name type="scientific">Porphyridium purpureum</name>
    <name type="common">Red alga</name>
    <name type="synonym">Porphyridium cruentum</name>
    <dbReference type="NCBI Taxonomy" id="35688"/>
    <lineage>
        <taxon>Eukaryota</taxon>
        <taxon>Rhodophyta</taxon>
        <taxon>Bangiophyceae</taxon>
        <taxon>Porphyridiales</taxon>
        <taxon>Porphyridiaceae</taxon>
        <taxon>Porphyridium</taxon>
    </lineage>
</organism>
<gene>
    <name evidence="5" type="ORF">FVE85_6503</name>
</gene>
<dbReference type="EMBL" id="VRMN01000001">
    <property type="protein sequence ID" value="KAA8498918.1"/>
    <property type="molecule type" value="Genomic_DNA"/>
</dbReference>
<keyword evidence="1" id="KW-0808">Transferase</keyword>
<proteinExistence type="predicted"/>
<name>A0A5J4Z6T4_PORPP</name>